<keyword evidence="4" id="KW-0732">Signal</keyword>
<evidence type="ECO:0000256" key="2">
    <source>
        <dbReference type="ARBA" id="ARBA00007886"/>
    </source>
</evidence>
<evidence type="ECO:0000313" key="10">
    <source>
        <dbReference type="EMBL" id="QIZ08553.1"/>
    </source>
</evidence>
<keyword evidence="5" id="KW-0472">Membrane</keyword>
<accession>A0A6H1P4S9</accession>
<dbReference type="GO" id="GO:0009847">
    <property type="term" value="P:spore germination"/>
    <property type="evidence" value="ECO:0007669"/>
    <property type="project" value="InterPro"/>
</dbReference>
<dbReference type="EMBL" id="CP051128">
    <property type="protein sequence ID" value="QIZ08553.1"/>
    <property type="molecule type" value="Genomic_DNA"/>
</dbReference>
<dbReference type="Gene3D" id="6.20.190.10">
    <property type="entry name" value="Nutrient germinant receptor protein C, domain 1"/>
    <property type="match status" value="1"/>
</dbReference>
<feature type="domain" description="Spore germination protein N-terminal" evidence="9">
    <location>
        <begin position="24"/>
        <end position="198"/>
    </location>
</feature>
<reference evidence="10 11" key="2">
    <citation type="submission" date="2020-04" db="EMBL/GenBank/DDBJ databases">
        <authorList>
            <person name="Fomenkov A."/>
            <person name="Anton B.P."/>
            <person name="Roberts R.J."/>
        </authorList>
    </citation>
    <scope>NUCLEOTIDE SEQUENCE [LARGE SCALE GENOMIC DNA]</scope>
    <source>
        <strain evidence="10 11">S2</strain>
    </source>
</reference>
<feature type="domain" description="Spore germination GerAC-like C-terminal" evidence="8">
    <location>
        <begin position="226"/>
        <end position="390"/>
    </location>
</feature>
<dbReference type="Pfam" id="PF25198">
    <property type="entry name" value="Spore_GerAC_N"/>
    <property type="match status" value="1"/>
</dbReference>
<dbReference type="InterPro" id="IPR046953">
    <property type="entry name" value="Spore_GerAC-like_C"/>
</dbReference>
<keyword evidence="7" id="KW-0449">Lipoprotein</keyword>
<organism evidence="10 11">
    <name type="scientific">Priestia megaterium</name>
    <name type="common">Bacillus megaterium</name>
    <dbReference type="NCBI Taxonomy" id="1404"/>
    <lineage>
        <taxon>Bacteria</taxon>
        <taxon>Bacillati</taxon>
        <taxon>Bacillota</taxon>
        <taxon>Bacilli</taxon>
        <taxon>Bacillales</taxon>
        <taxon>Bacillaceae</taxon>
        <taxon>Priestia</taxon>
    </lineage>
</organism>
<evidence type="ECO:0000313" key="11">
    <source>
        <dbReference type="Proteomes" id="UP000501868"/>
    </source>
</evidence>
<dbReference type="PANTHER" id="PTHR35789:SF1">
    <property type="entry name" value="SPORE GERMINATION PROTEIN B3"/>
    <property type="match status" value="1"/>
</dbReference>
<keyword evidence="6" id="KW-0564">Palmitate</keyword>
<keyword evidence="3" id="KW-0309">Germination</keyword>
<evidence type="ECO:0000256" key="5">
    <source>
        <dbReference type="ARBA" id="ARBA00023136"/>
    </source>
</evidence>
<evidence type="ECO:0000259" key="9">
    <source>
        <dbReference type="Pfam" id="PF25198"/>
    </source>
</evidence>
<evidence type="ECO:0000259" key="8">
    <source>
        <dbReference type="Pfam" id="PF05504"/>
    </source>
</evidence>
<dbReference type="InterPro" id="IPR008844">
    <property type="entry name" value="Spore_GerAC-like"/>
</dbReference>
<dbReference type="NCBIfam" id="TIGR02887">
    <property type="entry name" value="spore_ger_x_C"/>
    <property type="match status" value="1"/>
</dbReference>
<reference evidence="10 11" key="1">
    <citation type="submission" date="2020-04" db="EMBL/GenBank/DDBJ databases">
        <title>Genome-Wide Identification of 5-Methylcytosine Sites in Bacterial Genomes By High-Throughput Sequencing of MspJI Restriction Fragments.</title>
        <authorList>
            <person name="Wu V."/>
        </authorList>
    </citation>
    <scope>NUCLEOTIDE SEQUENCE [LARGE SCALE GENOMIC DNA]</scope>
    <source>
        <strain evidence="10 11">S2</strain>
    </source>
</reference>
<dbReference type="PROSITE" id="PS51257">
    <property type="entry name" value="PROKAR_LIPOPROTEIN"/>
    <property type="match status" value="1"/>
</dbReference>
<proteinExistence type="inferred from homology"/>
<sequence>MKRTVFSLFCLLIVCTIFLTGCWDERELNKIALVMAIGLDKTKGKEEYRVSYEVVNPTEISGKTGTGRTTPVTVYSSSGSTVFEALRNAAEVTPRQLMISHINIIVIGEDLAIEGIHGILDFFERDDEGRLTSNLLIAKDAKAVEVLKTLTPIDKVPAFAIKGKLDTMVQKLSKGYDIELDEVIRGALRKGGGPAISGVQLIKHAESGLKESDIKRTTPATIIKISGLAMFKHGKLVGWLNGETARGAAVINNKLRGSAVSIGCQQKKRGLSIEVRGSKTKIKASSRDRIPTIQLFVKQEGSIGHILCAIDLKKSKEIRKLEKKWAKETKKEVENAISQAQRNHMDIFGFGEALERTNKQEWKKIEKNWSNIFAKSKVEVHVETRIRRPGMRSIPYLFSETE</sequence>
<dbReference type="InterPro" id="IPR038501">
    <property type="entry name" value="Spore_GerAC_C_sf"/>
</dbReference>
<protein>
    <submittedName>
        <fullName evidence="10">Ger(X)C family spore germination protein</fullName>
    </submittedName>
</protein>
<dbReference type="GO" id="GO:0016020">
    <property type="term" value="C:membrane"/>
    <property type="evidence" value="ECO:0007669"/>
    <property type="project" value="UniProtKB-SubCell"/>
</dbReference>
<evidence type="ECO:0000256" key="7">
    <source>
        <dbReference type="ARBA" id="ARBA00023288"/>
    </source>
</evidence>
<name>A0A6H1P4S9_PRIMG</name>
<dbReference type="InterPro" id="IPR057336">
    <property type="entry name" value="GerAC_N"/>
</dbReference>
<gene>
    <name evidence="10" type="ORF">HFZ78_19075</name>
</gene>
<dbReference type="AlphaFoldDB" id="A0A6H1P4S9"/>
<evidence type="ECO:0000256" key="4">
    <source>
        <dbReference type="ARBA" id="ARBA00022729"/>
    </source>
</evidence>
<dbReference type="Pfam" id="PF05504">
    <property type="entry name" value="Spore_GerAC"/>
    <property type="match status" value="1"/>
</dbReference>
<dbReference type="Proteomes" id="UP000501868">
    <property type="component" value="Chromosome"/>
</dbReference>
<comment type="subcellular location">
    <subcellularLocation>
        <location evidence="1">Membrane</location>
        <topology evidence="1">Lipid-anchor</topology>
    </subcellularLocation>
</comment>
<comment type="similarity">
    <text evidence="2">Belongs to the GerABKC lipoprotein family.</text>
</comment>
<evidence type="ECO:0000256" key="1">
    <source>
        <dbReference type="ARBA" id="ARBA00004635"/>
    </source>
</evidence>
<dbReference type="Gene3D" id="3.30.300.210">
    <property type="entry name" value="Nutrient germinant receptor protein C, domain 3"/>
    <property type="match status" value="1"/>
</dbReference>
<evidence type="ECO:0000256" key="3">
    <source>
        <dbReference type="ARBA" id="ARBA00022544"/>
    </source>
</evidence>
<evidence type="ECO:0000256" key="6">
    <source>
        <dbReference type="ARBA" id="ARBA00023139"/>
    </source>
</evidence>
<dbReference type="PANTHER" id="PTHR35789">
    <property type="entry name" value="SPORE GERMINATION PROTEIN B3"/>
    <property type="match status" value="1"/>
</dbReference>